<dbReference type="PANTHER" id="PTHR44411:SF1">
    <property type="entry name" value="THO COMPLEX SUBUNIT 6 HOMOLOG"/>
    <property type="match status" value="1"/>
</dbReference>
<evidence type="ECO:0000313" key="2">
    <source>
        <dbReference type="EMBL" id="CRK95550.1"/>
    </source>
</evidence>
<organism evidence="2 3">
    <name type="scientific">Clunio marinus</name>
    <dbReference type="NCBI Taxonomy" id="568069"/>
    <lineage>
        <taxon>Eukaryota</taxon>
        <taxon>Metazoa</taxon>
        <taxon>Ecdysozoa</taxon>
        <taxon>Arthropoda</taxon>
        <taxon>Hexapoda</taxon>
        <taxon>Insecta</taxon>
        <taxon>Pterygota</taxon>
        <taxon>Neoptera</taxon>
        <taxon>Endopterygota</taxon>
        <taxon>Diptera</taxon>
        <taxon>Nematocera</taxon>
        <taxon>Chironomoidea</taxon>
        <taxon>Chironomidae</taxon>
        <taxon>Clunio</taxon>
    </lineage>
</organism>
<dbReference type="AlphaFoldDB" id="A0A1J1I9A3"/>
<dbReference type="SUPFAM" id="SSF50978">
    <property type="entry name" value="WD40 repeat-like"/>
    <property type="match status" value="1"/>
</dbReference>
<keyword evidence="1" id="KW-0853">WD repeat</keyword>
<protein>
    <submittedName>
        <fullName evidence="2">CLUMA_CG009015, isoform A</fullName>
    </submittedName>
</protein>
<sequence>MKDIVHKQLYSTLRSQVLSSNGKYLFVVSNHFDIATFAVEKIASCIESITNDDISNPISIYKCKEKVFSLAFNRDFLIVGSSGSVNGYQISDSGAILKQSWSIQLNVNIESYEVSEVNDLWVDSENDRIYAACGESSIYVCSLEDGFVIKNRPTYGKWIGSASINNEWVATGGGPSLALYHVRNRQPFQIFDFPKEIHVTGFVEDNLLVGGESNILCQYSFKGDVMSEIETSGPCVLSVVWQTAPFRKFLTACGASNKIDVSTNFKYKDTTLNFYSKNS</sequence>
<dbReference type="OrthoDB" id="273067at2759"/>
<evidence type="ECO:0000313" key="3">
    <source>
        <dbReference type="Proteomes" id="UP000183832"/>
    </source>
</evidence>
<gene>
    <name evidence="2" type="primary">putative THO complex subunit 6</name>
    <name evidence="2" type="ORF">CLUMA_CG009015</name>
</gene>
<dbReference type="InterPro" id="IPR042626">
    <property type="entry name" value="THOC6"/>
</dbReference>
<dbReference type="PANTHER" id="PTHR44411">
    <property type="entry name" value="THO COMPLEX SUBUNIT 6 HOMOLOG"/>
    <property type="match status" value="1"/>
</dbReference>
<dbReference type="Proteomes" id="UP000183832">
    <property type="component" value="Unassembled WGS sequence"/>
</dbReference>
<dbReference type="GO" id="GO:0000347">
    <property type="term" value="C:THO complex"/>
    <property type="evidence" value="ECO:0007669"/>
    <property type="project" value="TreeGrafter"/>
</dbReference>
<reference evidence="2 3" key="1">
    <citation type="submission" date="2015-04" db="EMBL/GenBank/DDBJ databases">
        <authorList>
            <person name="Syromyatnikov M.Y."/>
            <person name="Popov V.N."/>
        </authorList>
    </citation>
    <scope>NUCLEOTIDE SEQUENCE [LARGE SCALE GENOMIC DNA]</scope>
</reference>
<dbReference type="Gene3D" id="2.130.10.10">
    <property type="entry name" value="YVTN repeat-like/Quinoprotein amine dehydrogenase"/>
    <property type="match status" value="1"/>
</dbReference>
<dbReference type="GO" id="GO:0006406">
    <property type="term" value="P:mRNA export from nucleus"/>
    <property type="evidence" value="ECO:0007669"/>
    <property type="project" value="TreeGrafter"/>
</dbReference>
<evidence type="ECO:0000256" key="1">
    <source>
        <dbReference type="ARBA" id="ARBA00022574"/>
    </source>
</evidence>
<dbReference type="GO" id="GO:0000346">
    <property type="term" value="C:transcription export complex"/>
    <property type="evidence" value="ECO:0007669"/>
    <property type="project" value="TreeGrafter"/>
</dbReference>
<dbReference type="InterPro" id="IPR015943">
    <property type="entry name" value="WD40/YVTN_repeat-like_dom_sf"/>
</dbReference>
<dbReference type="EMBL" id="CVRI01000042">
    <property type="protein sequence ID" value="CRK95550.1"/>
    <property type="molecule type" value="Genomic_DNA"/>
</dbReference>
<dbReference type="STRING" id="568069.A0A1J1I9A3"/>
<proteinExistence type="predicted"/>
<accession>A0A1J1I9A3</accession>
<name>A0A1J1I9A3_9DIPT</name>
<keyword evidence="3" id="KW-1185">Reference proteome</keyword>
<dbReference type="InterPro" id="IPR036322">
    <property type="entry name" value="WD40_repeat_dom_sf"/>
</dbReference>